<dbReference type="SUPFAM" id="SSF50978">
    <property type="entry name" value="WD40 repeat-like"/>
    <property type="match status" value="1"/>
</dbReference>
<dbReference type="Gene3D" id="2.130.10.10">
    <property type="entry name" value="YVTN repeat-like/Quinoprotein amine dehydrogenase"/>
    <property type="match status" value="1"/>
</dbReference>
<organism evidence="5 6">
    <name type="scientific">[Myrmecia] bisecta</name>
    <dbReference type="NCBI Taxonomy" id="41462"/>
    <lineage>
        <taxon>Eukaryota</taxon>
        <taxon>Viridiplantae</taxon>
        <taxon>Chlorophyta</taxon>
        <taxon>core chlorophytes</taxon>
        <taxon>Trebouxiophyceae</taxon>
        <taxon>Trebouxiales</taxon>
        <taxon>Trebouxiaceae</taxon>
        <taxon>Myrmecia</taxon>
    </lineage>
</organism>
<evidence type="ECO:0000313" key="5">
    <source>
        <dbReference type="EMBL" id="KAK9804755.1"/>
    </source>
</evidence>
<evidence type="ECO:0000256" key="2">
    <source>
        <dbReference type="ARBA" id="ARBA00022737"/>
    </source>
</evidence>
<protein>
    <recommendedName>
        <fullName evidence="4">F-box domain-containing protein</fullName>
    </recommendedName>
</protein>
<proteinExistence type="predicted"/>
<dbReference type="InterPro" id="IPR015943">
    <property type="entry name" value="WD40/YVTN_repeat-like_dom_sf"/>
</dbReference>
<dbReference type="Pfam" id="PF12937">
    <property type="entry name" value="F-box-like"/>
    <property type="match status" value="1"/>
</dbReference>
<gene>
    <name evidence="5" type="ORF">WJX72_003569</name>
</gene>
<name>A0AAW1P8X6_9CHLO</name>
<dbReference type="InterPro" id="IPR001810">
    <property type="entry name" value="F-box_dom"/>
</dbReference>
<feature type="repeat" description="WD" evidence="3">
    <location>
        <begin position="194"/>
        <end position="233"/>
    </location>
</feature>
<evidence type="ECO:0000256" key="3">
    <source>
        <dbReference type="PROSITE-ProRule" id="PRU00221"/>
    </source>
</evidence>
<dbReference type="InterPro" id="IPR036322">
    <property type="entry name" value="WD40_repeat_dom_sf"/>
</dbReference>
<dbReference type="InterPro" id="IPR001680">
    <property type="entry name" value="WD40_rpt"/>
</dbReference>
<comment type="caution">
    <text evidence="5">The sequence shown here is derived from an EMBL/GenBank/DDBJ whole genome shotgun (WGS) entry which is preliminary data.</text>
</comment>
<reference evidence="5 6" key="1">
    <citation type="journal article" date="2024" name="Nat. Commun.">
        <title>Phylogenomics reveals the evolutionary origins of lichenization in chlorophyte algae.</title>
        <authorList>
            <person name="Puginier C."/>
            <person name="Libourel C."/>
            <person name="Otte J."/>
            <person name="Skaloud P."/>
            <person name="Haon M."/>
            <person name="Grisel S."/>
            <person name="Petersen M."/>
            <person name="Berrin J.G."/>
            <person name="Delaux P.M."/>
            <person name="Dal Grande F."/>
            <person name="Keller J."/>
        </authorList>
    </citation>
    <scope>NUCLEOTIDE SEQUENCE [LARGE SCALE GENOMIC DNA]</scope>
    <source>
        <strain evidence="5 6">SAG 2043</strain>
    </source>
</reference>
<feature type="domain" description="F-box" evidence="4">
    <location>
        <begin position="20"/>
        <end position="56"/>
    </location>
</feature>
<dbReference type="PANTHER" id="PTHR44436">
    <property type="entry name" value="F-BOX/WD REPEAT-CONTAINING PROTEIN 2"/>
    <property type="match status" value="1"/>
</dbReference>
<dbReference type="InterPro" id="IPR042627">
    <property type="entry name" value="FBXW2"/>
</dbReference>
<evidence type="ECO:0000256" key="1">
    <source>
        <dbReference type="ARBA" id="ARBA00022574"/>
    </source>
</evidence>
<evidence type="ECO:0000259" key="4">
    <source>
        <dbReference type="Pfam" id="PF12937"/>
    </source>
</evidence>
<keyword evidence="6" id="KW-1185">Reference proteome</keyword>
<keyword evidence="2" id="KW-0677">Repeat</keyword>
<dbReference type="SUPFAM" id="SSF81383">
    <property type="entry name" value="F-box domain"/>
    <property type="match status" value="1"/>
</dbReference>
<keyword evidence="1 3" id="KW-0853">WD repeat</keyword>
<dbReference type="AlphaFoldDB" id="A0AAW1P8X6"/>
<evidence type="ECO:0000313" key="6">
    <source>
        <dbReference type="Proteomes" id="UP001489004"/>
    </source>
</evidence>
<accession>A0AAW1P8X6</accession>
<dbReference type="PANTHER" id="PTHR44436:SF1">
    <property type="entry name" value="F-BOX_WD REPEAT-CONTAINING PROTEIN 2"/>
    <property type="match status" value="1"/>
</dbReference>
<dbReference type="EMBL" id="JALJOR010000017">
    <property type="protein sequence ID" value="KAK9804755.1"/>
    <property type="molecule type" value="Genomic_DNA"/>
</dbReference>
<sequence length="411" mass="43291">MVPSTSNIGLQGKMGQQIGDELIAKILGLLSPADLARAEASCTHWRGVSREYGLWTAHLTRLTAAIAEHRQAAVNAASEQPADARQASAHNTSRSASAACAAGTAESSDGCPGGTESCKRRYTELQMAQRCACGNVHVQTVRIWDLASGITCATLRHGAPVSALSMLGPSTVAAGSGPGMYLWRGGRCVRKYSVEGRRAAVRQLAVLDSALATASGDSLVPVWDLYSGSLQRMLRPHEATAVNCLLATELGSQQVLISGDSQGRVVLTDLEGSSPLAELSMHDFLGMASADLLAMTPDGRRLLAAGSRGEVMSWDLRMLGGRPGFAGQVLIRRPHRTLVSAMSVPEYGADVFALAGPDGHLCLHDLHSGRLLRSIQRLGKSSVLSLAGVANGWVGGRADHGLVLWQFGGWQ</sequence>
<dbReference type="PROSITE" id="PS50082">
    <property type="entry name" value="WD_REPEATS_2"/>
    <property type="match status" value="1"/>
</dbReference>
<dbReference type="SMART" id="SM00320">
    <property type="entry name" value="WD40"/>
    <property type="match status" value="5"/>
</dbReference>
<dbReference type="Proteomes" id="UP001489004">
    <property type="component" value="Unassembled WGS sequence"/>
</dbReference>
<dbReference type="Gene3D" id="1.20.1280.50">
    <property type="match status" value="1"/>
</dbReference>
<dbReference type="InterPro" id="IPR036047">
    <property type="entry name" value="F-box-like_dom_sf"/>
</dbReference>